<dbReference type="InterPro" id="IPR051911">
    <property type="entry name" value="SDR_oxidoreductase"/>
</dbReference>
<sequence>MGDETDAAEIWLVTGANRGFGRAIAEAALGAGHRVVATMRDPSTGSLEGGSAGGTLLVEELDVRDRAAASRVVSAAVERFGRLDVVVNNAGFGLVGAVEEVSEAQAREIIDTDLLGALWVTQAALPVMREQGSGHVVQISTTGAVGTMPTLGLYNAAKWALEGFTEALAAEVKGLGIRVTIVEPGALDTAWATGNMRFSEPLAAYDSLRTEVFGSPDVPWPWAAEQATAGGTAPAAAAAELLRFVADPDDRLRLLIGDDAPPQVQAALDSRLSDYRRDPRFTL</sequence>
<dbReference type="RefSeq" id="WP_368499065.1">
    <property type="nucleotide sequence ID" value="NZ_CP162511.1"/>
</dbReference>
<evidence type="ECO:0000256" key="2">
    <source>
        <dbReference type="ARBA" id="ARBA00023002"/>
    </source>
</evidence>
<dbReference type="PANTHER" id="PTHR43976:SF16">
    <property type="entry name" value="SHORT-CHAIN DEHYDROGENASE_REDUCTASE FAMILY PROTEIN"/>
    <property type="match status" value="1"/>
</dbReference>
<evidence type="ECO:0000313" key="4">
    <source>
        <dbReference type="EMBL" id="XDI06686.1"/>
    </source>
</evidence>
<dbReference type="InterPro" id="IPR036291">
    <property type="entry name" value="NAD(P)-bd_dom_sf"/>
</dbReference>
<dbReference type="Gene3D" id="3.40.50.720">
    <property type="entry name" value="NAD(P)-binding Rossmann-like Domain"/>
    <property type="match status" value="1"/>
</dbReference>
<dbReference type="InterPro" id="IPR002347">
    <property type="entry name" value="SDR_fam"/>
</dbReference>
<accession>A0AB39BK24</accession>
<reference evidence="4" key="1">
    <citation type="submission" date="2024-05" db="EMBL/GenBank/DDBJ databases">
        <title>Herbiconiux sp. A18JL235.</title>
        <authorList>
            <person name="Zhang G."/>
        </authorList>
    </citation>
    <scope>NUCLEOTIDE SEQUENCE</scope>
    <source>
        <strain evidence="4">A18JL235</strain>
    </source>
</reference>
<organism evidence="4">
    <name type="scientific">Herbiconiux sp. A18JL235</name>
    <dbReference type="NCBI Taxonomy" id="3152363"/>
    <lineage>
        <taxon>Bacteria</taxon>
        <taxon>Bacillati</taxon>
        <taxon>Actinomycetota</taxon>
        <taxon>Actinomycetes</taxon>
        <taxon>Micrococcales</taxon>
        <taxon>Microbacteriaceae</taxon>
        <taxon>Herbiconiux</taxon>
    </lineage>
</organism>
<protein>
    <submittedName>
        <fullName evidence="4">SDR family NAD(P)-dependent oxidoreductase</fullName>
    </submittedName>
</protein>
<comment type="similarity">
    <text evidence="1 3">Belongs to the short-chain dehydrogenases/reductases (SDR) family.</text>
</comment>
<dbReference type="Pfam" id="PF00106">
    <property type="entry name" value="adh_short"/>
    <property type="match status" value="1"/>
</dbReference>
<dbReference type="SUPFAM" id="SSF51735">
    <property type="entry name" value="NAD(P)-binding Rossmann-fold domains"/>
    <property type="match status" value="1"/>
</dbReference>
<dbReference type="PRINTS" id="PR00080">
    <property type="entry name" value="SDRFAMILY"/>
</dbReference>
<evidence type="ECO:0000256" key="3">
    <source>
        <dbReference type="RuleBase" id="RU000363"/>
    </source>
</evidence>
<dbReference type="GO" id="GO:0016491">
    <property type="term" value="F:oxidoreductase activity"/>
    <property type="evidence" value="ECO:0007669"/>
    <property type="project" value="UniProtKB-KW"/>
</dbReference>
<dbReference type="AlphaFoldDB" id="A0AB39BK24"/>
<dbReference type="NCBIfam" id="NF006114">
    <property type="entry name" value="PRK08263.1"/>
    <property type="match status" value="1"/>
</dbReference>
<dbReference type="EMBL" id="CP162511">
    <property type="protein sequence ID" value="XDI06686.1"/>
    <property type="molecule type" value="Genomic_DNA"/>
</dbReference>
<keyword evidence="2" id="KW-0560">Oxidoreductase</keyword>
<dbReference type="PRINTS" id="PR00081">
    <property type="entry name" value="GDHRDH"/>
</dbReference>
<proteinExistence type="inferred from homology"/>
<dbReference type="CDD" id="cd05374">
    <property type="entry name" value="17beta-HSD-like_SDR_c"/>
    <property type="match status" value="1"/>
</dbReference>
<dbReference type="PANTHER" id="PTHR43976">
    <property type="entry name" value="SHORT CHAIN DEHYDROGENASE"/>
    <property type="match status" value="1"/>
</dbReference>
<name>A0AB39BK24_9MICO</name>
<evidence type="ECO:0000256" key="1">
    <source>
        <dbReference type="ARBA" id="ARBA00006484"/>
    </source>
</evidence>
<gene>
    <name evidence="4" type="ORF">ABFY20_06175</name>
</gene>